<feature type="domain" description="RNase H type-1" evidence="1">
    <location>
        <begin position="71"/>
        <end position="112"/>
    </location>
</feature>
<protein>
    <submittedName>
        <fullName evidence="2">Putative non-LTR retroelement reverse transcriptase</fullName>
    </submittedName>
</protein>
<dbReference type="AlphaFoldDB" id="A0A834TLY7"/>
<dbReference type="InterPro" id="IPR002156">
    <property type="entry name" value="RNaseH_domain"/>
</dbReference>
<comment type="caution">
    <text evidence="2">The sequence shown here is derived from an EMBL/GenBank/DDBJ whole genome shotgun (WGS) entry which is preliminary data.</text>
</comment>
<dbReference type="OrthoDB" id="1435729at2759"/>
<sequence>MVNWKPPEDQWVKINVDGATSNNGSLISCGGVIRDIEGRWIKGFAIKLGSGSVLLAEMWGILLGITNEGHLDHPLSPIILKIQRLMNQHQNVKVTHAYRGANHLADALASHACRLNCKEEIFDRVPSFCNLIFQEDIRKLCFPRRVAA</sequence>
<dbReference type="EMBL" id="JAAIUW010000007">
    <property type="protein sequence ID" value="KAF7823286.1"/>
    <property type="molecule type" value="Genomic_DNA"/>
</dbReference>
<keyword evidence="2" id="KW-0548">Nucleotidyltransferase</keyword>
<dbReference type="GO" id="GO:0004523">
    <property type="term" value="F:RNA-DNA hybrid ribonuclease activity"/>
    <property type="evidence" value="ECO:0007669"/>
    <property type="project" value="InterPro"/>
</dbReference>
<dbReference type="Proteomes" id="UP000634136">
    <property type="component" value="Unassembled WGS sequence"/>
</dbReference>
<dbReference type="Pfam" id="PF13456">
    <property type="entry name" value="RVT_3"/>
    <property type="match status" value="2"/>
</dbReference>
<gene>
    <name evidence="2" type="ORF">G2W53_021430</name>
</gene>
<dbReference type="CDD" id="cd06222">
    <property type="entry name" value="RNase_H_like"/>
    <property type="match status" value="1"/>
</dbReference>
<reference evidence="2" key="1">
    <citation type="submission" date="2020-09" db="EMBL/GenBank/DDBJ databases">
        <title>Genome-Enabled Discovery of Anthraquinone Biosynthesis in Senna tora.</title>
        <authorList>
            <person name="Kang S.-H."/>
            <person name="Pandey R.P."/>
            <person name="Lee C.-M."/>
            <person name="Sim J.-S."/>
            <person name="Jeong J.-T."/>
            <person name="Choi B.-S."/>
            <person name="Jung M."/>
            <person name="Ginzburg D."/>
            <person name="Zhao K."/>
            <person name="Won S.Y."/>
            <person name="Oh T.-J."/>
            <person name="Yu Y."/>
            <person name="Kim N.-H."/>
            <person name="Lee O.R."/>
            <person name="Lee T.-H."/>
            <person name="Bashyal P."/>
            <person name="Kim T.-S."/>
            <person name="Lee W.-H."/>
            <person name="Kawkins C."/>
            <person name="Kim C.-K."/>
            <person name="Kim J.S."/>
            <person name="Ahn B.O."/>
            <person name="Rhee S.Y."/>
            <person name="Sohng J.K."/>
        </authorList>
    </citation>
    <scope>NUCLEOTIDE SEQUENCE</scope>
    <source>
        <tissue evidence="2">Leaf</tissue>
    </source>
</reference>
<dbReference type="PANTHER" id="PTHR47723">
    <property type="entry name" value="OS05G0353850 PROTEIN"/>
    <property type="match status" value="1"/>
</dbReference>
<organism evidence="2 3">
    <name type="scientific">Senna tora</name>
    <dbReference type="NCBI Taxonomy" id="362788"/>
    <lineage>
        <taxon>Eukaryota</taxon>
        <taxon>Viridiplantae</taxon>
        <taxon>Streptophyta</taxon>
        <taxon>Embryophyta</taxon>
        <taxon>Tracheophyta</taxon>
        <taxon>Spermatophyta</taxon>
        <taxon>Magnoliopsida</taxon>
        <taxon>eudicotyledons</taxon>
        <taxon>Gunneridae</taxon>
        <taxon>Pentapetalae</taxon>
        <taxon>rosids</taxon>
        <taxon>fabids</taxon>
        <taxon>Fabales</taxon>
        <taxon>Fabaceae</taxon>
        <taxon>Caesalpinioideae</taxon>
        <taxon>Cassia clade</taxon>
        <taxon>Senna</taxon>
    </lineage>
</organism>
<dbReference type="GO" id="GO:0003676">
    <property type="term" value="F:nucleic acid binding"/>
    <property type="evidence" value="ECO:0007669"/>
    <property type="project" value="InterPro"/>
</dbReference>
<name>A0A834TLY7_9FABA</name>
<keyword evidence="2" id="KW-0695">RNA-directed DNA polymerase</keyword>
<keyword evidence="2" id="KW-0808">Transferase</keyword>
<evidence type="ECO:0000259" key="1">
    <source>
        <dbReference type="Pfam" id="PF13456"/>
    </source>
</evidence>
<keyword evidence="3" id="KW-1185">Reference proteome</keyword>
<proteinExistence type="predicted"/>
<feature type="domain" description="RNase H type-1" evidence="1">
    <location>
        <begin position="15"/>
        <end position="66"/>
    </location>
</feature>
<accession>A0A834TLY7</accession>
<dbReference type="SUPFAM" id="SSF53098">
    <property type="entry name" value="Ribonuclease H-like"/>
    <property type="match status" value="1"/>
</dbReference>
<dbReference type="InterPro" id="IPR044730">
    <property type="entry name" value="RNase_H-like_dom_plant"/>
</dbReference>
<dbReference type="InterPro" id="IPR012337">
    <property type="entry name" value="RNaseH-like_sf"/>
</dbReference>
<dbReference type="GO" id="GO:0003964">
    <property type="term" value="F:RNA-directed DNA polymerase activity"/>
    <property type="evidence" value="ECO:0007669"/>
    <property type="project" value="UniProtKB-KW"/>
</dbReference>
<dbReference type="InterPro" id="IPR036397">
    <property type="entry name" value="RNaseH_sf"/>
</dbReference>
<evidence type="ECO:0000313" key="3">
    <source>
        <dbReference type="Proteomes" id="UP000634136"/>
    </source>
</evidence>
<dbReference type="Gene3D" id="3.30.420.10">
    <property type="entry name" value="Ribonuclease H-like superfamily/Ribonuclease H"/>
    <property type="match status" value="2"/>
</dbReference>
<dbReference type="PANTHER" id="PTHR47723:SF19">
    <property type="entry name" value="POLYNUCLEOTIDYL TRANSFERASE, RIBONUCLEASE H-LIKE SUPERFAMILY PROTEIN"/>
    <property type="match status" value="1"/>
</dbReference>
<evidence type="ECO:0000313" key="2">
    <source>
        <dbReference type="EMBL" id="KAF7823286.1"/>
    </source>
</evidence>
<dbReference type="InterPro" id="IPR053151">
    <property type="entry name" value="RNase_H-like"/>
</dbReference>
<dbReference type="PROSITE" id="PS51257">
    <property type="entry name" value="PROKAR_LIPOPROTEIN"/>
    <property type="match status" value="1"/>
</dbReference>